<sequence>MIRYINIKNIFIIYLVALIIMVVLKGDLSDVLARMESIIEQRNEGNWNISLKPFESISSVLDSYNRFGVNIVTVKVAILNIIGFLPMGFLLPLLKKNNTSFIKTMLKCLVFILIIEIIQFIACIGVADVDDVILNLSGCIIGYIFYLIVRPVIKS</sequence>
<dbReference type="InterPro" id="IPR006976">
    <property type="entry name" value="VanZ-like"/>
</dbReference>
<evidence type="ECO:0000313" key="4">
    <source>
        <dbReference type="Proteomes" id="UP000318102"/>
    </source>
</evidence>
<keyword evidence="1" id="KW-1133">Transmembrane helix</keyword>
<dbReference type="EMBL" id="VNJK01000001">
    <property type="protein sequence ID" value="TVX94137.1"/>
    <property type="molecule type" value="Genomic_DNA"/>
</dbReference>
<feature type="transmembrane region" description="Helical" evidence="1">
    <location>
        <begin position="71"/>
        <end position="94"/>
    </location>
</feature>
<comment type="caution">
    <text evidence="3">The sequence shown here is derived from an EMBL/GenBank/DDBJ whole genome shotgun (WGS) entry which is preliminary data.</text>
</comment>
<keyword evidence="1" id="KW-0472">Membrane</keyword>
<name>A0A559J2M4_9BACL</name>
<organism evidence="3 4">
    <name type="scientific">Paenibacillus agilis</name>
    <dbReference type="NCBI Taxonomy" id="3020863"/>
    <lineage>
        <taxon>Bacteria</taxon>
        <taxon>Bacillati</taxon>
        <taxon>Bacillota</taxon>
        <taxon>Bacilli</taxon>
        <taxon>Bacillales</taxon>
        <taxon>Paenibacillaceae</taxon>
        <taxon>Paenibacillus</taxon>
    </lineage>
</organism>
<dbReference type="PANTHER" id="PTHR36834">
    <property type="entry name" value="MEMBRANE PROTEIN-RELATED"/>
    <property type="match status" value="1"/>
</dbReference>
<dbReference type="OrthoDB" id="4822551at2"/>
<evidence type="ECO:0000259" key="2">
    <source>
        <dbReference type="Pfam" id="PF04892"/>
    </source>
</evidence>
<gene>
    <name evidence="3" type="ORF">FPZ44_14395</name>
</gene>
<feature type="transmembrane region" description="Helical" evidence="1">
    <location>
        <begin position="7"/>
        <end position="24"/>
    </location>
</feature>
<dbReference type="RefSeq" id="WP_144991252.1">
    <property type="nucleotide sequence ID" value="NZ_VNJK01000001.1"/>
</dbReference>
<dbReference type="InterPro" id="IPR053150">
    <property type="entry name" value="Teicoplanin_resist-assoc"/>
</dbReference>
<dbReference type="PANTHER" id="PTHR36834:SF1">
    <property type="entry name" value="INTEGRAL MEMBRANE PROTEIN"/>
    <property type="match status" value="1"/>
</dbReference>
<keyword evidence="1" id="KW-0812">Transmembrane</keyword>
<reference evidence="3 4" key="1">
    <citation type="submission" date="2019-07" db="EMBL/GenBank/DDBJ databases">
        <authorList>
            <person name="Kim J."/>
        </authorList>
    </citation>
    <scope>NUCLEOTIDE SEQUENCE [LARGE SCALE GENOMIC DNA]</scope>
    <source>
        <strain evidence="3 4">N4</strain>
    </source>
</reference>
<dbReference type="Proteomes" id="UP000318102">
    <property type="component" value="Unassembled WGS sequence"/>
</dbReference>
<feature type="transmembrane region" description="Helical" evidence="1">
    <location>
        <begin position="133"/>
        <end position="153"/>
    </location>
</feature>
<evidence type="ECO:0000256" key="1">
    <source>
        <dbReference type="SAM" id="Phobius"/>
    </source>
</evidence>
<dbReference type="AlphaFoldDB" id="A0A559J2M4"/>
<protein>
    <submittedName>
        <fullName evidence="3">VanZ family protein</fullName>
    </submittedName>
</protein>
<accession>A0A559J2M4</accession>
<dbReference type="Pfam" id="PF04892">
    <property type="entry name" value="VanZ"/>
    <property type="match status" value="1"/>
</dbReference>
<evidence type="ECO:0000313" key="3">
    <source>
        <dbReference type="EMBL" id="TVX94137.1"/>
    </source>
</evidence>
<feature type="domain" description="VanZ-like" evidence="2">
    <location>
        <begin position="11"/>
        <end position="149"/>
    </location>
</feature>
<feature type="transmembrane region" description="Helical" evidence="1">
    <location>
        <begin position="106"/>
        <end position="127"/>
    </location>
</feature>
<proteinExistence type="predicted"/>
<keyword evidence="4" id="KW-1185">Reference proteome</keyword>